<keyword evidence="5 7" id="KW-0378">Hydrolase</keyword>
<evidence type="ECO:0000256" key="5">
    <source>
        <dbReference type="ARBA" id="ARBA00022801"/>
    </source>
</evidence>
<keyword evidence="9" id="KW-1133">Transmembrane helix</keyword>
<dbReference type="InterPro" id="IPR041233">
    <property type="entry name" value="Melibiase_C"/>
</dbReference>
<sequence length="519" mass="56905">MGWNTWNSFHEDIEEKMVRESAEILISSGLAAAGYKYFNLDDGWNKKTRGMEGPMEVNSTRFPSGIAPLADWLHGKGLKLGVYSDAGSMTCARFAASLGHEVDDAKAFAEWGVDFLKYDNCFATPPRQMTVRKRYEAMRDALNATGKPILFSMCEWGVSSPWEYGHEVGHMWRTTKDISMEIEATWADVVENLDETAGLARFAGPGGWNDADMLEVGSPGGSALTFTEQRAHFALWAIIKSPLIIGADLRKLKKEELVLLKSREVIAINQDPLGVAGDRVWKQGPHEVWAAPLMGGARAVVMFNRHVSSDEKFDEHNMTLHWSMIGLPVDLEVVVRDIYKERDIGRFTGTFTDIIEAHGVLALRLTPVRLTVGLDQWRPWSCDPIKDGNCTGAYVWTPPAPCTDMPAPCPELPKELRSAQALMHGAESALTQGLDKRSLVMVLLVGLCSGLVLGFLAAIVAVHFISTRRSSIPFSPKASGTYGAGGAYHSPPGVFQGTGRNPLVRHRGGTPNQADLLPA</sequence>
<dbReference type="InterPro" id="IPR017853">
    <property type="entry name" value="GH"/>
</dbReference>
<dbReference type="Pfam" id="PF17801">
    <property type="entry name" value="Melibiase_C"/>
    <property type="match status" value="1"/>
</dbReference>
<proteinExistence type="inferred from homology"/>
<dbReference type="PRINTS" id="PR00740">
    <property type="entry name" value="GLHYDRLASE27"/>
</dbReference>
<keyword evidence="12" id="KW-1185">Reference proteome</keyword>
<keyword evidence="6 7" id="KW-0326">Glycosidase</keyword>
<evidence type="ECO:0000256" key="8">
    <source>
        <dbReference type="SAM" id="MobiDB-lite"/>
    </source>
</evidence>
<evidence type="ECO:0000256" key="1">
    <source>
        <dbReference type="ARBA" id="ARBA00001255"/>
    </source>
</evidence>
<gene>
    <name evidence="11" type="primary">g2468</name>
    <name evidence="11" type="ORF">VP750_LOCUS2109</name>
</gene>
<evidence type="ECO:0000259" key="10">
    <source>
        <dbReference type="Pfam" id="PF17801"/>
    </source>
</evidence>
<dbReference type="Proteomes" id="UP001497392">
    <property type="component" value="Unassembled WGS sequence"/>
</dbReference>
<keyword evidence="9" id="KW-0472">Membrane</keyword>
<dbReference type="CDD" id="cd14792">
    <property type="entry name" value="GH27"/>
    <property type="match status" value="1"/>
</dbReference>
<dbReference type="InterPro" id="IPR002241">
    <property type="entry name" value="Glyco_hydro_27"/>
</dbReference>
<evidence type="ECO:0000256" key="4">
    <source>
        <dbReference type="ARBA" id="ARBA00022729"/>
    </source>
</evidence>
<evidence type="ECO:0000256" key="9">
    <source>
        <dbReference type="SAM" id="Phobius"/>
    </source>
</evidence>
<dbReference type="SUPFAM" id="SSF51011">
    <property type="entry name" value="Glycosyl hydrolase domain"/>
    <property type="match status" value="1"/>
</dbReference>
<evidence type="ECO:0000256" key="6">
    <source>
        <dbReference type="ARBA" id="ARBA00023295"/>
    </source>
</evidence>
<evidence type="ECO:0000313" key="11">
    <source>
        <dbReference type="EMBL" id="CAL5220450.1"/>
    </source>
</evidence>
<name>A0ABP1FKG6_9CHLO</name>
<reference evidence="11 12" key="1">
    <citation type="submission" date="2024-06" db="EMBL/GenBank/DDBJ databases">
        <authorList>
            <person name="Kraege A."/>
            <person name="Thomma B."/>
        </authorList>
    </citation>
    <scope>NUCLEOTIDE SEQUENCE [LARGE SCALE GENOMIC DNA]</scope>
</reference>
<evidence type="ECO:0000256" key="2">
    <source>
        <dbReference type="ARBA" id="ARBA00009743"/>
    </source>
</evidence>
<dbReference type="PANTHER" id="PTHR11452">
    <property type="entry name" value="ALPHA-GALACTOSIDASE/ALPHA-N-ACETYLGALACTOSAMINIDASE"/>
    <property type="match status" value="1"/>
</dbReference>
<dbReference type="InterPro" id="IPR013780">
    <property type="entry name" value="Glyco_hydro_b"/>
</dbReference>
<keyword evidence="4" id="KW-0732">Signal</keyword>
<evidence type="ECO:0000256" key="7">
    <source>
        <dbReference type="RuleBase" id="RU361168"/>
    </source>
</evidence>
<comment type="catalytic activity">
    <reaction evidence="1 7">
        <text>Hydrolysis of terminal, non-reducing alpha-D-galactose residues in alpha-D-galactosides, including galactose oligosaccharides, galactomannans and galactolipids.</text>
        <dbReference type="EC" id="3.2.1.22"/>
    </reaction>
</comment>
<dbReference type="Gene3D" id="3.20.20.70">
    <property type="entry name" value="Aldolase class I"/>
    <property type="match status" value="1"/>
</dbReference>
<feature type="region of interest" description="Disordered" evidence="8">
    <location>
        <begin position="495"/>
        <end position="519"/>
    </location>
</feature>
<dbReference type="Pfam" id="PF16499">
    <property type="entry name" value="Melibiase_2"/>
    <property type="match status" value="1"/>
</dbReference>
<organism evidence="11 12">
    <name type="scientific">Coccomyxa viridis</name>
    <dbReference type="NCBI Taxonomy" id="1274662"/>
    <lineage>
        <taxon>Eukaryota</taxon>
        <taxon>Viridiplantae</taxon>
        <taxon>Chlorophyta</taxon>
        <taxon>core chlorophytes</taxon>
        <taxon>Trebouxiophyceae</taxon>
        <taxon>Trebouxiophyceae incertae sedis</taxon>
        <taxon>Coccomyxaceae</taxon>
        <taxon>Coccomyxa</taxon>
    </lineage>
</organism>
<feature type="domain" description="Alpha galactosidase C-terminal" evidence="10">
    <location>
        <begin position="283"/>
        <end position="365"/>
    </location>
</feature>
<keyword evidence="7" id="KW-1015">Disulfide bond</keyword>
<comment type="similarity">
    <text evidence="2 7">Belongs to the glycosyl hydrolase 27 family.</text>
</comment>
<dbReference type="Gene3D" id="2.60.40.1180">
    <property type="entry name" value="Golgi alpha-mannosidase II"/>
    <property type="match status" value="1"/>
</dbReference>
<dbReference type="EC" id="3.2.1.22" evidence="3 7"/>
<evidence type="ECO:0000256" key="3">
    <source>
        <dbReference type="ARBA" id="ARBA00012755"/>
    </source>
</evidence>
<dbReference type="SUPFAM" id="SSF51445">
    <property type="entry name" value="(Trans)glycosidases"/>
    <property type="match status" value="1"/>
</dbReference>
<feature type="transmembrane region" description="Helical" evidence="9">
    <location>
        <begin position="439"/>
        <end position="465"/>
    </location>
</feature>
<protein>
    <recommendedName>
        <fullName evidence="3 7">Alpha-galactosidase</fullName>
        <ecNumber evidence="3 7">3.2.1.22</ecNumber>
    </recommendedName>
    <alternativeName>
        <fullName evidence="7">Melibiase</fullName>
    </alternativeName>
</protein>
<comment type="caution">
    <text evidence="11">The sequence shown here is derived from an EMBL/GenBank/DDBJ whole genome shotgun (WGS) entry which is preliminary data.</text>
</comment>
<dbReference type="PANTHER" id="PTHR11452:SF75">
    <property type="entry name" value="ALPHA-GALACTOSIDASE MEL1"/>
    <property type="match status" value="1"/>
</dbReference>
<evidence type="ECO:0000313" key="12">
    <source>
        <dbReference type="Proteomes" id="UP001497392"/>
    </source>
</evidence>
<keyword evidence="9" id="KW-0812">Transmembrane</keyword>
<dbReference type="EMBL" id="CAXHTA020000003">
    <property type="protein sequence ID" value="CAL5220450.1"/>
    <property type="molecule type" value="Genomic_DNA"/>
</dbReference>
<dbReference type="InterPro" id="IPR013785">
    <property type="entry name" value="Aldolase_TIM"/>
</dbReference>
<accession>A0ABP1FKG6</accession>